<protein>
    <submittedName>
        <fullName evidence="3">Aldo/keto reductase</fullName>
    </submittedName>
</protein>
<organism evidence="3 4">
    <name type="scientific">Roseomonas alba</name>
    <dbReference type="NCBI Taxonomy" id="2846776"/>
    <lineage>
        <taxon>Bacteria</taxon>
        <taxon>Pseudomonadati</taxon>
        <taxon>Pseudomonadota</taxon>
        <taxon>Alphaproteobacteria</taxon>
        <taxon>Acetobacterales</taxon>
        <taxon>Roseomonadaceae</taxon>
        <taxon>Roseomonas</taxon>
    </lineage>
</organism>
<evidence type="ECO:0000313" key="4">
    <source>
        <dbReference type="Proteomes" id="UP001196565"/>
    </source>
</evidence>
<dbReference type="PRINTS" id="PR00069">
    <property type="entry name" value="ALDKETRDTASE"/>
</dbReference>
<dbReference type="Pfam" id="PF00248">
    <property type="entry name" value="Aldo_ket_red"/>
    <property type="match status" value="1"/>
</dbReference>
<feature type="domain" description="NADP-dependent oxidoreductase" evidence="2">
    <location>
        <begin position="16"/>
        <end position="305"/>
    </location>
</feature>
<sequence>MSIATPRHLGGLDHFPIGLGCMGMSDFYGPADEATSIATIHAALEAGVTYFDTGDFYGSGHNEMLLGRALAGKRDRAFVAVKFGALRDPAGGFTGYDLRPVAIRNFLTMTLKRLGTDHVDLYMPARIPEGVAVEEVAGTIADLIQEGWVRNFGMSEVGAATLRRAHAVHPVAALQIEFGLMTRNIEHNGILDACWELGIPITAYGVLSRGLIGGRRAMHARDFRAHSPRFQGENLARNTALTDALAQAAQRFGATPAQAAIAWALSRGETILPLIGARTPQRLAEALGTLALDLGPEAFAAFEAAVPDGAVAGTRYPEAQMQWLDSERAPAA</sequence>
<dbReference type="RefSeq" id="WP_219764823.1">
    <property type="nucleotide sequence ID" value="NZ_JAHYBZ010000007.1"/>
</dbReference>
<comment type="caution">
    <text evidence="3">The sequence shown here is derived from an EMBL/GenBank/DDBJ whole genome shotgun (WGS) entry which is preliminary data.</text>
</comment>
<dbReference type="EMBL" id="JAHYBZ010000007">
    <property type="protein sequence ID" value="MBW6400225.1"/>
    <property type="molecule type" value="Genomic_DNA"/>
</dbReference>
<dbReference type="Proteomes" id="UP001196565">
    <property type="component" value="Unassembled WGS sequence"/>
</dbReference>
<dbReference type="PANTHER" id="PTHR43625:SF40">
    <property type="entry name" value="ALDO-KETO REDUCTASE YAKC [NADP(+)]"/>
    <property type="match status" value="1"/>
</dbReference>
<dbReference type="InterPro" id="IPR036812">
    <property type="entry name" value="NAD(P)_OxRdtase_dom_sf"/>
</dbReference>
<dbReference type="InterPro" id="IPR020471">
    <property type="entry name" value="AKR"/>
</dbReference>
<dbReference type="InterPro" id="IPR050791">
    <property type="entry name" value="Aldo-Keto_reductase"/>
</dbReference>
<reference evidence="3 4" key="1">
    <citation type="submission" date="2021-07" db="EMBL/GenBank/DDBJ databases">
        <authorList>
            <person name="So Y."/>
        </authorList>
    </citation>
    <scope>NUCLEOTIDE SEQUENCE [LARGE SCALE GENOMIC DNA]</scope>
    <source>
        <strain evidence="3 4">HJA6</strain>
    </source>
</reference>
<evidence type="ECO:0000259" key="2">
    <source>
        <dbReference type="Pfam" id="PF00248"/>
    </source>
</evidence>
<keyword evidence="4" id="KW-1185">Reference proteome</keyword>
<keyword evidence="1" id="KW-0560">Oxidoreductase</keyword>
<proteinExistence type="predicted"/>
<dbReference type="Gene3D" id="3.20.20.100">
    <property type="entry name" value="NADP-dependent oxidoreductase domain"/>
    <property type="match status" value="1"/>
</dbReference>
<evidence type="ECO:0000313" key="3">
    <source>
        <dbReference type="EMBL" id="MBW6400225.1"/>
    </source>
</evidence>
<accession>A0ABS7AD46</accession>
<name>A0ABS7AD46_9PROT</name>
<dbReference type="SUPFAM" id="SSF51430">
    <property type="entry name" value="NAD(P)-linked oxidoreductase"/>
    <property type="match status" value="1"/>
</dbReference>
<dbReference type="PANTHER" id="PTHR43625">
    <property type="entry name" value="AFLATOXIN B1 ALDEHYDE REDUCTASE"/>
    <property type="match status" value="1"/>
</dbReference>
<dbReference type="InterPro" id="IPR023210">
    <property type="entry name" value="NADP_OxRdtase_dom"/>
</dbReference>
<evidence type="ECO:0000256" key="1">
    <source>
        <dbReference type="ARBA" id="ARBA00023002"/>
    </source>
</evidence>
<gene>
    <name evidence="3" type="ORF">KPL78_20360</name>
</gene>